<protein>
    <submittedName>
        <fullName evidence="6">Glycosyl transferase family 10 (Putative fucosyltransferase)</fullName>
    </submittedName>
    <submittedName>
        <fullName evidence="7">Glycosyltransferase family 10 (Fucosyltransferase) C-term</fullName>
    </submittedName>
</protein>
<dbReference type="PANTHER" id="PTHR11929:SF194">
    <property type="entry name" value="ALPHA-(1,3)-FUCOSYLTRANSFERASE 10"/>
    <property type="match status" value="1"/>
</dbReference>
<evidence type="ECO:0000256" key="1">
    <source>
        <dbReference type="ARBA" id="ARBA00008919"/>
    </source>
</evidence>
<reference evidence="8" key="2">
    <citation type="submission" date="2016-11" db="EMBL/GenBank/DDBJ databases">
        <authorList>
            <person name="Varghese N."/>
            <person name="Submissions S."/>
        </authorList>
    </citation>
    <scope>NUCLEOTIDE SEQUENCE [LARGE SCALE GENOMIC DNA]</scope>
    <source>
        <strain evidence="8">DSM 19859</strain>
    </source>
</reference>
<dbReference type="PANTHER" id="PTHR11929">
    <property type="entry name" value="ALPHA- 1,3 -FUCOSYLTRANSFERASE"/>
    <property type="match status" value="1"/>
</dbReference>
<evidence type="ECO:0000259" key="4">
    <source>
        <dbReference type="Pfam" id="PF00852"/>
    </source>
</evidence>
<dbReference type="RefSeq" id="WP_072983627.1">
    <property type="nucleotide sequence ID" value="NZ_FQXT01000004.1"/>
</dbReference>
<dbReference type="EMBL" id="FQXT01000004">
    <property type="protein sequence ID" value="SHI17764.1"/>
    <property type="molecule type" value="Genomic_DNA"/>
</dbReference>
<dbReference type="GO" id="GO:0016020">
    <property type="term" value="C:membrane"/>
    <property type="evidence" value="ECO:0007669"/>
    <property type="project" value="InterPro"/>
</dbReference>
<reference evidence="6 9" key="3">
    <citation type="submission" date="2018-07" db="EMBL/GenBank/DDBJ databases">
        <title>Leeuwenhoekiella genomics.</title>
        <authorList>
            <person name="Tahon G."/>
            <person name="Willems A."/>
        </authorList>
    </citation>
    <scope>NUCLEOTIDE SEQUENCE [LARGE SCALE GENOMIC DNA]</scope>
    <source>
        <strain evidence="6 9">LMG 24856</strain>
    </source>
</reference>
<keyword evidence="2 7" id="KW-0328">Glycosyltransferase</keyword>
<evidence type="ECO:0000256" key="3">
    <source>
        <dbReference type="ARBA" id="ARBA00022679"/>
    </source>
</evidence>
<comment type="similarity">
    <text evidence="1">Belongs to the glycosyltransferase 10 family.</text>
</comment>
<dbReference type="Pfam" id="PF18025">
    <property type="entry name" value="FucT_N"/>
    <property type="match status" value="1"/>
</dbReference>
<dbReference type="InterPro" id="IPR001503">
    <property type="entry name" value="Glyco_trans_10"/>
</dbReference>
<dbReference type="AlphaFoldDB" id="A0A1M5Z0V5"/>
<dbReference type="Proteomes" id="UP000184240">
    <property type="component" value="Unassembled WGS sequence"/>
</dbReference>
<evidence type="ECO:0000256" key="2">
    <source>
        <dbReference type="ARBA" id="ARBA00022676"/>
    </source>
</evidence>
<evidence type="ECO:0000313" key="8">
    <source>
        <dbReference type="Proteomes" id="UP000184240"/>
    </source>
</evidence>
<evidence type="ECO:0000313" key="9">
    <source>
        <dbReference type="Proteomes" id="UP000290037"/>
    </source>
</evidence>
<dbReference type="Proteomes" id="UP000290037">
    <property type="component" value="Unassembled WGS sequence"/>
</dbReference>
<gene>
    <name evidence="6" type="ORF">DSM01_1852</name>
    <name evidence="7" type="ORF">SAMN04487999_2575</name>
</gene>
<dbReference type="GO" id="GO:0046920">
    <property type="term" value="F:alpha-(1-&gt;3)-fucosyltransferase activity"/>
    <property type="evidence" value="ECO:0007669"/>
    <property type="project" value="TreeGrafter"/>
</dbReference>
<dbReference type="InterPro" id="IPR038577">
    <property type="entry name" value="GT10-like_C_sf"/>
</dbReference>
<sequence>MKPILKIQFSDFWPGFILEENYIYRLLNKNYKLEISDNPDVLIYSCFGNEFLKFKCLRIFFTSENRSTNFLETDYSISFEFKKTKRHYRLPYFAVRILESNLLTQLKIPELEESLRLYNAREFCAMVVSNPRSQERIDFYKKLDAFRSVASGGKYLNTTGAPVPNKIDFIQNYRFVLSYENERHPGYLTEKIFDAFLAKTIPIYWGDPLVNTVFNAKRFIDRSNFKSDEECINEILRINADPEQYAKILSEPVFVKPLPNYLDENKFLGFLNEAIENRGNSYLVAKSYKGRLAFLRRRLTRIKAQLIKRIRLY</sequence>
<evidence type="ECO:0000259" key="5">
    <source>
        <dbReference type="Pfam" id="PF18025"/>
    </source>
</evidence>
<dbReference type="EMBL" id="QOVN01000003">
    <property type="protein sequence ID" value="RXG29750.1"/>
    <property type="molecule type" value="Genomic_DNA"/>
</dbReference>
<organism evidence="7 8">
    <name type="scientific">Leeuwenhoekiella palythoae</name>
    <dbReference type="NCBI Taxonomy" id="573501"/>
    <lineage>
        <taxon>Bacteria</taxon>
        <taxon>Pseudomonadati</taxon>
        <taxon>Bacteroidota</taxon>
        <taxon>Flavobacteriia</taxon>
        <taxon>Flavobacteriales</taxon>
        <taxon>Flavobacteriaceae</taxon>
        <taxon>Leeuwenhoekiella</taxon>
    </lineage>
</organism>
<name>A0A1M5Z0V5_9FLAO</name>
<reference evidence="7" key="1">
    <citation type="submission" date="2016-11" db="EMBL/GenBank/DDBJ databases">
        <authorList>
            <person name="Jaros S."/>
            <person name="Januszkiewicz K."/>
            <person name="Wedrychowicz H."/>
        </authorList>
    </citation>
    <scope>NUCLEOTIDE SEQUENCE [LARGE SCALE GENOMIC DNA]</scope>
    <source>
        <strain evidence="7">DSM 19859</strain>
    </source>
</reference>
<proteinExistence type="inferred from homology"/>
<accession>A0A1M5Z0V5</accession>
<keyword evidence="9" id="KW-1185">Reference proteome</keyword>
<dbReference type="OrthoDB" id="9791032at2"/>
<keyword evidence="3 7" id="KW-0808">Transferase</keyword>
<dbReference type="Gene3D" id="3.40.50.11660">
    <property type="entry name" value="Glycosyl transferase family 10, C-terminal domain"/>
    <property type="match status" value="1"/>
</dbReference>
<evidence type="ECO:0000313" key="6">
    <source>
        <dbReference type="EMBL" id="RXG29750.1"/>
    </source>
</evidence>
<feature type="domain" description="Alpha-(1,3)-fucosyltransferase FucT N-terminal" evidence="5">
    <location>
        <begin position="7"/>
        <end position="95"/>
    </location>
</feature>
<dbReference type="InterPro" id="IPR041058">
    <property type="entry name" value="FucT_N"/>
</dbReference>
<dbReference type="Pfam" id="PF00852">
    <property type="entry name" value="Glyco_transf_10"/>
    <property type="match status" value="1"/>
</dbReference>
<dbReference type="STRING" id="573501.SAMN04487999_2575"/>
<dbReference type="InterPro" id="IPR055270">
    <property type="entry name" value="Glyco_tran_10_C"/>
</dbReference>
<feature type="domain" description="Fucosyltransferase C-terminal" evidence="4">
    <location>
        <begin position="123"/>
        <end position="247"/>
    </location>
</feature>
<evidence type="ECO:0000313" key="7">
    <source>
        <dbReference type="EMBL" id="SHI17764.1"/>
    </source>
</evidence>
<dbReference type="SUPFAM" id="SSF53756">
    <property type="entry name" value="UDP-Glycosyltransferase/glycogen phosphorylase"/>
    <property type="match status" value="1"/>
</dbReference>